<comment type="similarity">
    <text evidence="6">Belongs to the methyltransferase superfamily. METTL16/RlmF family.</text>
</comment>
<comment type="subcellular location">
    <subcellularLocation>
        <location evidence="6">Cytoplasm</location>
    </subcellularLocation>
</comment>
<name>A0A839UTZ2_9GAMM</name>
<dbReference type="Proteomes" id="UP000559987">
    <property type="component" value="Unassembled WGS sequence"/>
</dbReference>
<evidence type="ECO:0000313" key="8">
    <source>
        <dbReference type="Proteomes" id="UP000559987"/>
    </source>
</evidence>
<dbReference type="HAMAP" id="MF_01848">
    <property type="entry name" value="23SrRNA_methyltr_F"/>
    <property type="match status" value="1"/>
</dbReference>
<reference evidence="7 8" key="1">
    <citation type="submission" date="2020-08" db="EMBL/GenBank/DDBJ databases">
        <title>Genomic Encyclopedia of Type Strains, Phase III (KMG-III): the genomes of soil and plant-associated and newly described type strains.</title>
        <authorList>
            <person name="Whitman W."/>
        </authorList>
    </citation>
    <scope>NUCLEOTIDE SEQUENCE [LARGE SCALE GENOMIC DNA]</scope>
    <source>
        <strain evidence="7 8">CECT 8571</strain>
    </source>
</reference>
<dbReference type="NCBIfam" id="NF008725">
    <property type="entry name" value="PRK11727.1"/>
    <property type="match status" value="1"/>
</dbReference>
<dbReference type="EC" id="2.1.1.181" evidence="6"/>
<dbReference type="AlphaFoldDB" id="A0A839UTZ2"/>
<dbReference type="SUPFAM" id="SSF53335">
    <property type="entry name" value="S-adenosyl-L-methionine-dependent methyltransferases"/>
    <property type="match status" value="1"/>
</dbReference>
<dbReference type="CDD" id="cd02440">
    <property type="entry name" value="AdoMet_MTases"/>
    <property type="match status" value="1"/>
</dbReference>
<dbReference type="GO" id="GO:0070475">
    <property type="term" value="P:rRNA base methylation"/>
    <property type="evidence" value="ECO:0007669"/>
    <property type="project" value="TreeGrafter"/>
</dbReference>
<protein>
    <recommendedName>
        <fullName evidence="6">Ribosomal RNA large subunit methyltransferase F</fullName>
        <ecNumber evidence="6">2.1.1.181</ecNumber>
    </recommendedName>
    <alternativeName>
        <fullName evidence="6">23S rRNA mA1618 methyltransferase</fullName>
    </alternativeName>
    <alternativeName>
        <fullName evidence="6">rRNA adenine N-6-methyltransferase</fullName>
    </alternativeName>
</protein>
<dbReference type="RefSeq" id="WP_183910904.1">
    <property type="nucleotide sequence ID" value="NZ_JACHXZ010000003.1"/>
</dbReference>
<keyword evidence="4 6" id="KW-0808">Transferase</keyword>
<dbReference type="PANTHER" id="PTHR13393">
    <property type="entry name" value="SAM-DEPENDENT METHYLTRANSFERASE"/>
    <property type="match status" value="1"/>
</dbReference>
<evidence type="ECO:0000256" key="5">
    <source>
        <dbReference type="ARBA" id="ARBA00022691"/>
    </source>
</evidence>
<comment type="caution">
    <text evidence="7">The sequence shown here is derived from an EMBL/GenBank/DDBJ whole genome shotgun (WGS) entry which is preliminary data.</text>
</comment>
<dbReference type="InterPro" id="IPR029063">
    <property type="entry name" value="SAM-dependent_MTases_sf"/>
</dbReference>
<organism evidence="7 8">
    <name type="scientific">Simiduia aestuariiviva</name>
    <dbReference type="NCBI Taxonomy" id="1510459"/>
    <lineage>
        <taxon>Bacteria</taxon>
        <taxon>Pseudomonadati</taxon>
        <taxon>Pseudomonadota</taxon>
        <taxon>Gammaproteobacteria</taxon>
        <taxon>Cellvibrionales</taxon>
        <taxon>Cellvibrionaceae</taxon>
        <taxon>Simiduia</taxon>
    </lineage>
</organism>
<dbReference type="EMBL" id="JACHXZ010000003">
    <property type="protein sequence ID" value="MBB3169436.1"/>
    <property type="molecule type" value="Genomic_DNA"/>
</dbReference>
<dbReference type="InterPro" id="IPR016909">
    <property type="entry name" value="rRNA_lsu_MeTfrase_F"/>
</dbReference>
<dbReference type="InterPro" id="IPR010286">
    <property type="entry name" value="METTL16/RlmF"/>
</dbReference>
<dbReference type="Pfam" id="PF05971">
    <property type="entry name" value="Methyltransf_10"/>
    <property type="match status" value="1"/>
</dbReference>
<evidence type="ECO:0000256" key="6">
    <source>
        <dbReference type="HAMAP-Rule" id="MF_01848"/>
    </source>
</evidence>
<dbReference type="GO" id="GO:0052907">
    <property type="term" value="F:23S rRNA (adenine(1618)-N(6))-methyltransferase activity"/>
    <property type="evidence" value="ECO:0007669"/>
    <property type="project" value="UniProtKB-EC"/>
</dbReference>
<keyword evidence="8" id="KW-1185">Reference proteome</keyword>
<evidence type="ECO:0000256" key="4">
    <source>
        <dbReference type="ARBA" id="ARBA00022679"/>
    </source>
</evidence>
<evidence type="ECO:0000256" key="3">
    <source>
        <dbReference type="ARBA" id="ARBA00022603"/>
    </source>
</evidence>
<keyword evidence="2 6" id="KW-0698">rRNA processing</keyword>
<sequence length="310" mass="34270">MSSHKPKSNNAKQLHPRNLHRHGYDFPALLAHMPSLAEFVAATPQGQPTIDYADPIAVKALNAALLSYHYGIEHWDIPDGALCPPIPGRIDYLHHVAELLGLPEPKTAPESGAAIKMLDIGTGANGVYALLAAKVYGWHCIATDISATSIDNVTRVLHHNPKLQPRIALRLQPDKHKIFEGIIQPDEHFDLSVCNPPFHASAEDALKANRRKVHNLSREQAASHSESPALNFGGSANELWCNGGEKLFLKKMAKESHAFKDQCRWFTSLVSNNDNLKPTEKVLGKLGATKIEVLEMNHGQKITRVLAWRY</sequence>
<keyword evidence="3 6" id="KW-0489">Methyltransferase</keyword>
<accession>A0A839UTZ2</accession>
<gene>
    <name evidence="6" type="primary">rlmF</name>
    <name evidence="7" type="ORF">FHS30_002644</name>
</gene>
<evidence type="ECO:0000256" key="2">
    <source>
        <dbReference type="ARBA" id="ARBA00022552"/>
    </source>
</evidence>
<dbReference type="GO" id="GO:0005737">
    <property type="term" value="C:cytoplasm"/>
    <property type="evidence" value="ECO:0007669"/>
    <property type="project" value="UniProtKB-SubCell"/>
</dbReference>
<keyword evidence="5 6" id="KW-0949">S-adenosyl-L-methionine</keyword>
<comment type="catalytic activity">
    <reaction evidence="6">
        <text>adenosine(1618) in 23S rRNA + S-adenosyl-L-methionine = N(6)-methyladenosine(1618) in 23S rRNA + S-adenosyl-L-homocysteine + H(+)</text>
        <dbReference type="Rhea" id="RHEA:16497"/>
        <dbReference type="Rhea" id="RHEA-COMP:10229"/>
        <dbReference type="Rhea" id="RHEA-COMP:10231"/>
        <dbReference type="ChEBI" id="CHEBI:15378"/>
        <dbReference type="ChEBI" id="CHEBI:57856"/>
        <dbReference type="ChEBI" id="CHEBI:59789"/>
        <dbReference type="ChEBI" id="CHEBI:74411"/>
        <dbReference type="ChEBI" id="CHEBI:74449"/>
        <dbReference type="EC" id="2.1.1.181"/>
    </reaction>
</comment>
<dbReference type="Gene3D" id="3.40.50.150">
    <property type="entry name" value="Vaccinia Virus protein VP39"/>
    <property type="match status" value="1"/>
</dbReference>
<evidence type="ECO:0000313" key="7">
    <source>
        <dbReference type="EMBL" id="MBB3169436.1"/>
    </source>
</evidence>
<comment type="function">
    <text evidence="6">Specifically methylates the adenine in position 1618 of 23S rRNA.</text>
</comment>
<evidence type="ECO:0000256" key="1">
    <source>
        <dbReference type="ARBA" id="ARBA00022490"/>
    </source>
</evidence>
<proteinExistence type="inferred from homology"/>
<dbReference type="PANTHER" id="PTHR13393:SF0">
    <property type="entry name" value="RNA N6-ADENOSINE-METHYLTRANSFERASE METTL16"/>
    <property type="match status" value="1"/>
</dbReference>
<keyword evidence="1 6" id="KW-0963">Cytoplasm</keyword>
<dbReference type="PIRSF" id="PIRSF029038">
    <property type="entry name" value="Mtase_YbiN_prd"/>
    <property type="match status" value="1"/>
</dbReference>